<reference evidence="1 2" key="1">
    <citation type="submission" date="2022-12" db="EMBL/GenBank/DDBJ databases">
        <title>Chromosome-scale assembly of the Ensete ventricosum genome.</title>
        <authorList>
            <person name="Dussert Y."/>
            <person name="Stocks J."/>
            <person name="Wendawek A."/>
            <person name="Woldeyes F."/>
            <person name="Nichols R.A."/>
            <person name="Borrell J.S."/>
        </authorList>
    </citation>
    <scope>NUCLEOTIDE SEQUENCE [LARGE SCALE GENOMIC DNA]</scope>
    <source>
        <strain evidence="2">cv. Maze</strain>
        <tissue evidence="1">Seeds</tissue>
    </source>
</reference>
<comment type="caution">
    <text evidence="1">The sequence shown here is derived from an EMBL/GenBank/DDBJ whole genome shotgun (WGS) entry which is preliminary data.</text>
</comment>
<dbReference type="Proteomes" id="UP001222027">
    <property type="component" value="Unassembled WGS sequence"/>
</dbReference>
<evidence type="ECO:0000313" key="1">
    <source>
        <dbReference type="EMBL" id="KAJ8483924.1"/>
    </source>
</evidence>
<protein>
    <submittedName>
        <fullName evidence="1">Uncharacterized protein</fullName>
    </submittedName>
</protein>
<dbReference type="EMBL" id="JAQQAF010000005">
    <property type="protein sequence ID" value="KAJ8483924.1"/>
    <property type="molecule type" value="Genomic_DNA"/>
</dbReference>
<keyword evidence="2" id="KW-1185">Reference proteome</keyword>
<gene>
    <name evidence="1" type="ORF">OPV22_016409</name>
</gene>
<proteinExistence type="predicted"/>
<name>A0AAV8QL16_ENSVE</name>
<organism evidence="1 2">
    <name type="scientific">Ensete ventricosum</name>
    <name type="common">Abyssinian banana</name>
    <name type="synonym">Musa ensete</name>
    <dbReference type="NCBI Taxonomy" id="4639"/>
    <lineage>
        <taxon>Eukaryota</taxon>
        <taxon>Viridiplantae</taxon>
        <taxon>Streptophyta</taxon>
        <taxon>Embryophyta</taxon>
        <taxon>Tracheophyta</taxon>
        <taxon>Spermatophyta</taxon>
        <taxon>Magnoliopsida</taxon>
        <taxon>Liliopsida</taxon>
        <taxon>Zingiberales</taxon>
        <taxon>Musaceae</taxon>
        <taxon>Ensete</taxon>
    </lineage>
</organism>
<sequence>MEEENGDFVDAEKENNHVAMEQLICAENSKEVGAEVSSVVSVGFGIIEQVALPLRNRVTTMEETGHVLQKEPFFKTPDMAEDEVTAFEEAGAWTRKSLEATCSCNDVSDISNNQERKGVEDAGVAEREEAEEMCKGSVGAIEKRDDFENHLRIHTVIEVGDATGHCYEDKVSDEGIADSSSVPLIVLRRTNPKHAAAFRNNQTDTKPVA</sequence>
<evidence type="ECO:0000313" key="2">
    <source>
        <dbReference type="Proteomes" id="UP001222027"/>
    </source>
</evidence>
<accession>A0AAV8QL16</accession>
<dbReference type="AlphaFoldDB" id="A0AAV8QL16"/>